<evidence type="ECO:0000313" key="2">
    <source>
        <dbReference type="EMBL" id="SPD20783.1"/>
    </source>
</evidence>
<organism evidence="2">
    <name type="scientific">Fagus sylvatica</name>
    <name type="common">Beechnut</name>
    <dbReference type="NCBI Taxonomy" id="28930"/>
    <lineage>
        <taxon>Eukaryota</taxon>
        <taxon>Viridiplantae</taxon>
        <taxon>Streptophyta</taxon>
        <taxon>Embryophyta</taxon>
        <taxon>Tracheophyta</taxon>
        <taxon>Spermatophyta</taxon>
        <taxon>Magnoliopsida</taxon>
        <taxon>eudicotyledons</taxon>
        <taxon>Gunneridae</taxon>
        <taxon>Pentapetalae</taxon>
        <taxon>rosids</taxon>
        <taxon>fabids</taxon>
        <taxon>Fagales</taxon>
        <taxon>Fagaceae</taxon>
        <taxon>Fagus</taxon>
    </lineage>
</organism>
<feature type="region of interest" description="Disordered" evidence="1">
    <location>
        <begin position="48"/>
        <end position="83"/>
    </location>
</feature>
<evidence type="ECO:0000256" key="1">
    <source>
        <dbReference type="SAM" id="MobiDB-lite"/>
    </source>
</evidence>
<feature type="compositionally biased region" description="Polar residues" evidence="1">
    <location>
        <begin position="48"/>
        <end position="71"/>
    </location>
</feature>
<dbReference type="EMBL" id="OIVN01005088">
    <property type="protein sequence ID" value="SPD20783.1"/>
    <property type="molecule type" value="Genomic_DNA"/>
</dbReference>
<name>A0A2N9I9M3_FAGSY</name>
<dbReference type="AlphaFoldDB" id="A0A2N9I9M3"/>
<accession>A0A2N9I9M3</accession>
<proteinExistence type="predicted"/>
<gene>
    <name evidence="2" type="ORF">FSB_LOCUS48665</name>
</gene>
<protein>
    <submittedName>
        <fullName evidence="2">Uncharacterized protein</fullName>
    </submittedName>
</protein>
<reference evidence="2" key="1">
    <citation type="submission" date="2018-02" db="EMBL/GenBank/DDBJ databases">
        <authorList>
            <person name="Cohen D.B."/>
            <person name="Kent A.D."/>
        </authorList>
    </citation>
    <scope>NUCLEOTIDE SEQUENCE</scope>
</reference>
<sequence length="117" mass="13048">MEYMDSLKNYEKVGVPKGAGMDFDDGFDLSRMRWLMVRLGNPQIGANHGQTQISLTSDRSNHGQAQISLTSDRSKPWPSSHLSHRSEQTIPLISSLPLGSISLTTIFLSLTWGCWLL</sequence>